<dbReference type="Gene3D" id="2.60.40.1180">
    <property type="entry name" value="Golgi alpha-mannosidase II"/>
    <property type="match status" value="1"/>
</dbReference>
<evidence type="ECO:0000259" key="2">
    <source>
        <dbReference type="SMART" id="SM00642"/>
    </source>
</evidence>
<feature type="region of interest" description="Disordered" evidence="1">
    <location>
        <begin position="402"/>
        <end position="422"/>
    </location>
</feature>
<reference evidence="3" key="1">
    <citation type="submission" date="2022-04" db="EMBL/GenBank/DDBJ databases">
        <title>Whole genome sequence of Sphaerotilus sp. FB-5.</title>
        <authorList>
            <person name="Takeda M."/>
            <person name="Narihara S."/>
            <person name="Akimoto M."/>
            <person name="Akimoto R."/>
            <person name="Nishiyashiki S."/>
            <person name="Murakami T."/>
        </authorList>
    </citation>
    <scope>NUCLEOTIDE SEQUENCE</scope>
    <source>
        <strain evidence="3">FB-5</strain>
    </source>
</reference>
<name>A0ABM7YHA0_9BURK</name>
<organism evidence="3 4">
    <name type="scientific">Sphaerotilus microaerophilus</name>
    <dbReference type="NCBI Taxonomy" id="2914710"/>
    <lineage>
        <taxon>Bacteria</taxon>
        <taxon>Pseudomonadati</taxon>
        <taxon>Pseudomonadota</taxon>
        <taxon>Betaproteobacteria</taxon>
        <taxon>Burkholderiales</taxon>
        <taxon>Sphaerotilaceae</taxon>
        <taxon>Sphaerotilus</taxon>
    </lineage>
</organism>
<dbReference type="SUPFAM" id="SSF51445">
    <property type="entry name" value="(Trans)glycosidases"/>
    <property type="match status" value="1"/>
</dbReference>
<dbReference type="InterPro" id="IPR017853">
    <property type="entry name" value="GH"/>
</dbReference>
<evidence type="ECO:0000256" key="1">
    <source>
        <dbReference type="SAM" id="MobiDB-lite"/>
    </source>
</evidence>
<proteinExistence type="predicted"/>
<dbReference type="SMART" id="SM00642">
    <property type="entry name" value="Aamy"/>
    <property type="match status" value="1"/>
</dbReference>
<protein>
    <recommendedName>
        <fullName evidence="2">Glycosyl hydrolase family 13 catalytic domain-containing protein</fullName>
    </recommendedName>
</protein>
<accession>A0ABM7YHA0</accession>
<sequence length="531" mass="58742">MPGSFADNPIVYFVVTDRFANGNPANDGAYGRQREKDPAADVGTFHGGDLKGLTGKIREGWFKPLGVNAIWITAPYEQIHGWVVGGNKEFRHYAYHGYYALDFTVLDQAMGTPEELRELVDTAHANGIRILFDVVMNHPGYLDIQTAVDLNIPVLWPRALERATLQNYHRQIDYNNFEFKQWWGRPWVRAGLPGYLEGGRDDLTSQLAYLPDFRTDSPEPVTLPPFLKNKPGTRAVDLPNTTVRGYLVKWLTDWVREYGVDGFRVDTVKHVEPEAWTELKREATAALAEWKTKNPAKKIDDAPFWMTGEYWGHGPERGRLHAAGFDNMINFDFQERASQLVKDGASPDALFQQYATLQAGQPAQMLNYISSHDTKLFARDRLIEAGSALLLAPGGVQIYYGDETARPDGPVPGSDPQQSTRSDMNWASADATVLAHWRRLGGFRARHVALARGEHQKLADAPYAFARLDRASGDRVVVALGVAAGARVPVGQAFADGDTLRDAYSGRSLTVSAGHVTVDAAAPAVLLEAAP</sequence>
<dbReference type="Gene3D" id="3.20.20.80">
    <property type="entry name" value="Glycosidases"/>
    <property type="match status" value="2"/>
</dbReference>
<dbReference type="PANTHER" id="PTHR10357:SF209">
    <property type="entry name" value="PERIPLASMIC ALPHA-AMYLASE"/>
    <property type="match status" value="1"/>
</dbReference>
<evidence type="ECO:0000313" key="3">
    <source>
        <dbReference type="EMBL" id="BDI03584.1"/>
    </source>
</evidence>
<dbReference type="InterPro" id="IPR006047">
    <property type="entry name" value="GH13_cat_dom"/>
</dbReference>
<dbReference type="Proteomes" id="UP001057498">
    <property type="component" value="Chromosome"/>
</dbReference>
<keyword evidence="4" id="KW-1185">Reference proteome</keyword>
<gene>
    <name evidence="3" type="ORF">CATMQ487_05540</name>
</gene>
<feature type="domain" description="Glycosyl hydrolase family 13 catalytic" evidence="2">
    <location>
        <begin position="13"/>
        <end position="444"/>
    </location>
</feature>
<dbReference type="Pfam" id="PF00128">
    <property type="entry name" value="Alpha-amylase"/>
    <property type="match status" value="2"/>
</dbReference>
<dbReference type="PANTHER" id="PTHR10357">
    <property type="entry name" value="ALPHA-AMYLASE FAMILY MEMBER"/>
    <property type="match status" value="1"/>
</dbReference>
<dbReference type="EMBL" id="AP025730">
    <property type="protein sequence ID" value="BDI03584.1"/>
    <property type="molecule type" value="Genomic_DNA"/>
</dbReference>
<evidence type="ECO:0000313" key="4">
    <source>
        <dbReference type="Proteomes" id="UP001057498"/>
    </source>
</evidence>
<dbReference type="InterPro" id="IPR013780">
    <property type="entry name" value="Glyco_hydro_b"/>
</dbReference>